<organism evidence="2 3">
    <name type="scientific">Pseudomonas turukhanskensis</name>
    <dbReference type="NCBI Taxonomy" id="1806536"/>
    <lineage>
        <taxon>Bacteria</taxon>
        <taxon>Pseudomonadati</taxon>
        <taxon>Pseudomonadota</taxon>
        <taxon>Gammaproteobacteria</taxon>
        <taxon>Pseudomonadales</taxon>
        <taxon>Pseudomonadaceae</taxon>
        <taxon>Pseudomonas</taxon>
    </lineage>
</organism>
<evidence type="ECO:0008006" key="4">
    <source>
        <dbReference type="Google" id="ProtNLM"/>
    </source>
</evidence>
<dbReference type="EMBL" id="BSFN01000006">
    <property type="protein sequence ID" value="GLK89464.1"/>
    <property type="molecule type" value="Genomic_DNA"/>
</dbReference>
<proteinExistence type="predicted"/>
<feature type="chain" id="PRO_5040860601" description="Phosphodiesterase" evidence="1">
    <location>
        <begin position="22"/>
        <end position="108"/>
    </location>
</feature>
<keyword evidence="1" id="KW-0732">Signal</keyword>
<feature type="signal peptide" evidence="1">
    <location>
        <begin position="1"/>
        <end position="21"/>
    </location>
</feature>
<accession>A0A9W6K8L0</accession>
<dbReference type="RefSeq" id="WP_271195658.1">
    <property type="nucleotide sequence ID" value="NZ_BSFN01000006.1"/>
</dbReference>
<comment type="caution">
    <text evidence="2">The sequence shown here is derived from an EMBL/GenBank/DDBJ whole genome shotgun (WGS) entry which is preliminary data.</text>
</comment>
<evidence type="ECO:0000256" key="1">
    <source>
        <dbReference type="SAM" id="SignalP"/>
    </source>
</evidence>
<evidence type="ECO:0000313" key="2">
    <source>
        <dbReference type="EMBL" id="GLK89464.1"/>
    </source>
</evidence>
<protein>
    <recommendedName>
        <fullName evidence="4">Phosphodiesterase</fullName>
    </recommendedName>
</protein>
<name>A0A9W6K8L0_9PSED</name>
<reference evidence="2" key="2">
    <citation type="submission" date="2023-01" db="EMBL/GenBank/DDBJ databases">
        <authorList>
            <person name="Sun Q."/>
            <person name="Evtushenko L."/>
        </authorList>
    </citation>
    <scope>NUCLEOTIDE SEQUENCE</scope>
    <source>
        <strain evidence="2">VKM B-2935</strain>
    </source>
</reference>
<dbReference type="AlphaFoldDB" id="A0A9W6K8L0"/>
<gene>
    <name evidence="2" type="ORF">GCM10017655_25260</name>
</gene>
<dbReference type="Proteomes" id="UP001143328">
    <property type="component" value="Unassembled WGS sequence"/>
</dbReference>
<sequence length="108" mass="11793">MHSPTLLLSLLLGLLPLAAHADTLEIPLGEQGASNTPLPVRGQLQRSVLDQFGLPDEEHKPVGNPPITRWDYRDFSVYFENTHVVDAVRHFQPRAAQPAPAATPPASN</sequence>
<reference evidence="2" key="1">
    <citation type="journal article" date="2014" name="Int. J. Syst. Evol. Microbiol.">
        <title>Complete genome sequence of Corynebacterium casei LMG S-19264T (=DSM 44701T), isolated from a smear-ripened cheese.</title>
        <authorList>
            <consortium name="US DOE Joint Genome Institute (JGI-PGF)"/>
            <person name="Walter F."/>
            <person name="Albersmeier A."/>
            <person name="Kalinowski J."/>
            <person name="Ruckert C."/>
        </authorList>
    </citation>
    <scope>NUCLEOTIDE SEQUENCE</scope>
    <source>
        <strain evidence="2">VKM B-2935</strain>
    </source>
</reference>
<evidence type="ECO:0000313" key="3">
    <source>
        <dbReference type="Proteomes" id="UP001143328"/>
    </source>
</evidence>
<keyword evidence="3" id="KW-1185">Reference proteome</keyword>